<dbReference type="Gene3D" id="1.10.630.10">
    <property type="entry name" value="Cytochrome P450"/>
    <property type="match status" value="1"/>
</dbReference>
<evidence type="ECO:0000256" key="7">
    <source>
        <dbReference type="ARBA" id="ARBA00023033"/>
    </source>
</evidence>
<evidence type="ECO:0000256" key="3">
    <source>
        <dbReference type="ARBA" id="ARBA00022617"/>
    </source>
</evidence>
<keyword evidence="3 8" id="KW-0349">Heme</keyword>
<evidence type="ECO:0000256" key="1">
    <source>
        <dbReference type="ARBA" id="ARBA00001971"/>
    </source>
</evidence>
<evidence type="ECO:0000256" key="5">
    <source>
        <dbReference type="ARBA" id="ARBA00023002"/>
    </source>
</evidence>
<keyword evidence="9" id="KW-0812">Transmembrane</keyword>
<feature type="binding site" description="axial binding residue" evidence="8">
    <location>
        <position position="481"/>
    </location>
    <ligand>
        <name>heme</name>
        <dbReference type="ChEBI" id="CHEBI:30413"/>
    </ligand>
    <ligandPart>
        <name>Fe</name>
        <dbReference type="ChEBI" id="CHEBI:18248"/>
    </ligandPart>
</feature>
<evidence type="ECO:0000256" key="2">
    <source>
        <dbReference type="ARBA" id="ARBA00005179"/>
    </source>
</evidence>
<keyword evidence="9" id="KW-0472">Membrane</keyword>
<evidence type="ECO:0000313" key="10">
    <source>
        <dbReference type="EMBL" id="CAF9922111.1"/>
    </source>
</evidence>
<comment type="pathway">
    <text evidence="2">Secondary metabolite biosynthesis.</text>
</comment>
<dbReference type="PRINTS" id="PR00385">
    <property type="entry name" value="P450"/>
</dbReference>
<proteinExistence type="predicted"/>
<keyword evidence="7" id="KW-0503">Monooxygenase</keyword>
<keyword evidence="4 8" id="KW-0479">Metal-binding</keyword>
<dbReference type="GO" id="GO:0004497">
    <property type="term" value="F:monooxygenase activity"/>
    <property type="evidence" value="ECO:0007669"/>
    <property type="project" value="UniProtKB-KW"/>
</dbReference>
<dbReference type="GO" id="GO:0005506">
    <property type="term" value="F:iron ion binding"/>
    <property type="evidence" value="ECO:0007669"/>
    <property type="project" value="InterPro"/>
</dbReference>
<dbReference type="Proteomes" id="UP000664534">
    <property type="component" value="Unassembled WGS sequence"/>
</dbReference>
<keyword evidence="11" id="KW-1185">Reference proteome</keyword>
<accession>A0A8H3FCH1</accession>
<evidence type="ECO:0000313" key="11">
    <source>
        <dbReference type="Proteomes" id="UP000664534"/>
    </source>
</evidence>
<sequence>MFFEYGPPIWRVGLQSCLVLLAGGIVTFLTKLYRIRHKFQLMQKEGLPMPPHHPVFGHLQFVAGIMSKLPNDVHGHVLPHQIKLTMPDLGPMFYIDTWPFGPPILAVAGPDPAYQITQLHSLPKYHALREYMRPMTGGNDLVTMEGREWKTWRNIFSPGFSSGHLMTLVPEIMEELSTFCEILRELARKPDIILMDPLAAKLSLDIIGRVALDTQLNAQRSTNDFVSALRNQIRWLSFGNEANLFERYHPLRPVMRWWNDRRMVRYISHELDLRFKSNRESNDVVKKHRSKTIIDLALENYLAEQARNGSSDAMGTNFQDFAISQIRTFVFAGHDSTSSTICYAFHLLSTNPSIRRLLIAEHNRVLGPEYNQATTRIRQNPHILNQLNYTLAVVKETLRLYPPASSTRSGEPGYSIQGHDGRQFPTDGFLVWSNPYAVHHDPTHWPEPNNFLPERWLVGEGDRLYPAKGVYRPFEFGPRNCIGQELAMLELKLVLIVTAREFEIESVYEEWDRLHPRKGPKRPYTEDLGKDLVAGSVDQLALPDVFSRKQRLIS</sequence>
<keyword evidence="6 8" id="KW-0408">Iron</keyword>
<evidence type="ECO:0000256" key="9">
    <source>
        <dbReference type="SAM" id="Phobius"/>
    </source>
</evidence>
<dbReference type="PRINTS" id="PR00463">
    <property type="entry name" value="EP450I"/>
</dbReference>
<dbReference type="GO" id="GO:0020037">
    <property type="term" value="F:heme binding"/>
    <property type="evidence" value="ECO:0007669"/>
    <property type="project" value="InterPro"/>
</dbReference>
<evidence type="ECO:0000256" key="8">
    <source>
        <dbReference type="PIRSR" id="PIRSR602401-1"/>
    </source>
</evidence>
<dbReference type="InterPro" id="IPR002401">
    <property type="entry name" value="Cyt_P450_E_grp-I"/>
</dbReference>
<dbReference type="SUPFAM" id="SSF48264">
    <property type="entry name" value="Cytochrome P450"/>
    <property type="match status" value="1"/>
</dbReference>
<dbReference type="CDD" id="cd11051">
    <property type="entry name" value="CYP59-like"/>
    <property type="match status" value="1"/>
</dbReference>
<dbReference type="InterPro" id="IPR036396">
    <property type="entry name" value="Cyt_P450_sf"/>
</dbReference>
<evidence type="ECO:0000256" key="6">
    <source>
        <dbReference type="ARBA" id="ARBA00023004"/>
    </source>
</evidence>
<dbReference type="Pfam" id="PF00067">
    <property type="entry name" value="p450"/>
    <property type="match status" value="1"/>
</dbReference>
<feature type="transmembrane region" description="Helical" evidence="9">
    <location>
        <begin position="12"/>
        <end position="33"/>
    </location>
</feature>
<dbReference type="InterPro" id="IPR001128">
    <property type="entry name" value="Cyt_P450"/>
</dbReference>
<dbReference type="InterPro" id="IPR050121">
    <property type="entry name" value="Cytochrome_P450_monoxygenase"/>
</dbReference>
<comment type="caution">
    <text evidence="10">The sequence shown here is derived from an EMBL/GenBank/DDBJ whole genome shotgun (WGS) entry which is preliminary data.</text>
</comment>
<evidence type="ECO:0008006" key="12">
    <source>
        <dbReference type="Google" id="ProtNLM"/>
    </source>
</evidence>
<dbReference type="OrthoDB" id="10029320at2759"/>
<dbReference type="GO" id="GO:0016705">
    <property type="term" value="F:oxidoreductase activity, acting on paired donors, with incorporation or reduction of molecular oxygen"/>
    <property type="evidence" value="ECO:0007669"/>
    <property type="project" value="InterPro"/>
</dbReference>
<dbReference type="PANTHER" id="PTHR24305:SF107">
    <property type="entry name" value="P450, PUTATIVE (EUROFUNG)-RELATED"/>
    <property type="match status" value="1"/>
</dbReference>
<reference evidence="10" key="1">
    <citation type="submission" date="2021-03" db="EMBL/GenBank/DDBJ databases">
        <authorList>
            <person name="Tagirdzhanova G."/>
        </authorList>
    </citation>
    <scope>NUCLEOTIDE SEQUENCE</scope>
</reference>
<keyword evidence="5" id="KW-0560">Oxidoreductase</keyword>
<name>A0A8H3FCH1_9LECA</name>
<dbReference type="PANTHER" id="PTHR24305">
    <property type="entry name" value="CYTOCHROME P450"/>
    <property type="match status" value="1"/>
</dbReference>
<dbReference type="EMBL" id="CAJPDT010000029">
    <property type="protein sequence ID" value="CAF9922111.1"/>
    <property type="molecule type" value="Genomic_DNA"/>
</dbReference>
<dbReference type="AlphaFoldDB" id="A0A8H3FCH1"/>
<evidence type="ECO:0000256" key="4">
    <source>
        <dbReference type="ARBA" id="ARBA00022723"/>
    </source>
</evidence>
<protein>
    <recommendedName>
        <fullName evidence="12">Cytochrome P450</fullName>
    </recommendedName>
</protein>
<comment type="cofactor">
    <cofactor evidence="1 8">
        <name>heme</name>
        <dbReference type="ChEBI" id="CHEBI:30413"/>
    </cofactor>
</comment>
<keyword evidence="9" id="KW-1133">Transmembrane helix</keyword>
<gene>
    <name evidence="10" type="ORF">IMSHALPRED_005341</name>
</gene>
<organism evidence="10 11">
    <name type="scientific">Imshaugia aleurites</name>
    <dbReference type="NCBI Taxonomy" id="172621"/>
    <lineage>
        <taxon>Eukaryota</taxon>
        <taxon>Fungi</taxon>
        <taxon>Dikarya</taxon>
        <taxon>Ascomycota</taxon>
        <taxon>Pezizomycotina</taxon>
        <taxon>Lecanoromycetes</taxon>
        <taxon>OSLEUM clade</taxon>
        <taxon>Lecanoromycetidae</taxon>
        <taxon>Lecanorales</taxon>
        <taxon>Lecanorineae</taxon>
        <taxon>Parmeliaceae</taxon>
        <taxon>Imshaugia</taxon>
    </lineage>
</organism>